<name>A0AAV2MBS8_KNICA</name>
<gene>
    <name evidence="2" type="ORF">KC01_LOCUS37302</name>
</gene>
<evidence type="ECO:0000256" key="1">
    <source>
        <dbReference type="SAM" id="MobiDB-lite"/>
    </source>
</evidence>
<keyword evidence="3" id="KW-1185">Reference proteome</keyword>
<evidence type="ECO:0000313" key="3">
    <source>
        <dbReference type="Proteomes" id="UP001497482"/>
    </source>
</evidence>
<dbReference type="AlphaFoldDB" id="A0AAV2MBS8"/>
<dbReference type="Proteomes" id="UP001497482">
    <property type="component" value="Chromosome 7"/>
</dbReference>
<dbReference type="EMBL" id="OZ035829">
    <property type="protein sequence ID" value="CAL1610749.1"/>
    <property type="molecule type" value="Genomic_DNA"/>
</dbReference>
<proteinExistence type="predicted"/>
<feature type="region of interest" description="Disordered" evidence="1">
    <location>
        <begin position="1"/>
        <end position="28"/>
    </location>
</feature>
<reference evidence="2 3" key="1">
    <citation type="submission" date="2024-04" db="EMBL/GenBank/DDBJ databases">
        <authorList>
            <person name="Waldvogel A.-M."/>
            <person name="Schoenle A."/>
        </authorList>
    </citation>
    <scope>NUCLEOTIDE SEQUENCE [LARGE SCALE GENOMIC DNA]</scope>
</reference>
<evidence type="ECO:0000313" key="2">
    <source>
        <dbReference type="EMBL" id="CAL1610749.1"/>
    </source>
</evidence>
<organism evidence="2 3">
    <name type="scientific">Knipowitschia caucasica</name>
    <name type="common">Caucasian dwarf goby</name>
    <name type="synonym">Pomatoschistus caucasicus</name>
    <dbReference type="NCBI Taxonomy" id="637954"/>
    <lineage>
        <taxon>Eukaryota</taxon>
        <taxon>Metazoa</taxon>
        <taxon>Chordata</taxon>
        <taxon>Craniata</taxon>
        <taxon>Vertebrata</taxon>
        <taxon>Euteleostomi</taxon>
        <taxon>Actinopterygii</taxon>
        <taxon>Neopterygii</taxon>
        <taxon>Teleostei</taxon>
        <taxon>Neoteleostei</taxon>
        <taxon>Acanthomorphata</taxon>
        <taxon>Gobiaria</taxon>
        <taxon>Gobiiformes</taxon>
        <taxon>Gobioidei</taxon>
        <taxon>Gobiidae</taxon>
        <taxon>Gobiinae</taxon>
        <taxon>Knipowitschia</taxon>
    </lineage>
</organism>
<sequence length="84" mass="9146">MKERVGLREKGKEGDLSSEALAGDEETGEDAALYPQHVAVTSLASAHCLQLRLGTIRHFQLPALKGLKGRIFWGEGGELERQST</sequence>
<protein>
    <submittedName>
        <fullName evidence="2">Uncharacterized protein</fullName>
    </submittedName>
</protein>
<accession>A0AAV2MBS8</accession>
<feature type="compositionally biased region" description="Basic and acidic residues" evidence="1">
    <location>
        <begin position="1"/>
        <end position="15"/>
    </location>
</feature>